<feature type="chain" id="PRO_5041427854" description="F-box domain-containing protein" evidence="1">
    <location>
        <begin position="29"/>
        <end position="245"/>
    </location>
</feature>
<name>A0AA39QVP1_9LECA</name>
<keyword evidence="3" id="KW-1185">Reference proteome</keyword>
<protein>
    <recommendedName>
        <fullName evidence="4">F-box domain-containing protein</fullName>
    </recommendedName>
</protein>
<sequence length="245" mass="27776">MSDQPCLAGMSSEILLLIFSHLLHLNAPLTFKPTHCERPTNLMAIAQVSKRFYDLTLRVFYRESCFTMDATPHMLRQPQSSIALNDLESDIFKLPCRQMKHVEIISGEWKLFERFAGNIGNHRVLADAIASYVRMLMSVLHNTAPQLEKITFAGNVPDQYGARITQDLALHTVLSILPNVKEISIIRRFDPLKEIGVEGPIRRTPLLTFRKNKVNGEWEELFGPLQELEAGIDIGRYAAMALGIF</sequence>
<comment type="caution">
    <text evidence="2">The sequence shown here is derived from an EMBL/GenBank/DDBJ whole genome shotgun (WGS) entry which is preliminary data.</text>
</comment>
<accession>A0AA39QVP1</accession>
<evidence type="ECO:0000256" key="1">
    <source>
        <dbReference type="SAM" id="SignalP"/>
    </source>
</evidence>
<evidence type="ECO:0000313" key="3">
    <source>
        <dbReference type="Proteomes" id="UP001166286"/>
    </source>
</evidence>
<reference evidence="2" key="1">
    <citation type="submission" date="2023-03" db="EMBL/GenBank/DDBJ databases">
        <title>Complete genome of Cladonia borealis.</title>
        <authorList>
            <person name="Park H."/>
        </authorList>
    </citation>
    <scope>NUCLEOTIDE SEQUENCE</scope>
    <source>
        <strain evidence="2">ANT050790</strain>
    </source>
</reference>
<dbReference type="EMBL" id="JAFEKC020000017">
    <property type="protein sequence ID" value="KAK0510097.1"/>
    <property type="molecule type" value="Genomic_DNA"/>
</dbReference>
<evidence type="ECO:0000313" key="2">
    <source>
        <dbReference type="EMBL" id="KAK0510097.1"/>
    </source>
</evidence>
<gene>
    <name evidence="2" type="ORF">JMJ35_007491</name>
</gene>
<evidence type="ECO:0008006" key="4">
    <source>
        <dbReference type="Google" id="ProtNLM"/>
    </source>
</evidence>
<keyword evidence="1" id="KW-0732">Signal</keyword>
<dbReference type="Proteomes" id="UP001166286">
    <property type="component" value="Unassembled WGS sequence"/>
</dbReference>
<organism evidence="2 3">
    <name type="scientific">Cladonia borealis</name>
    <dbReference type="NCBI Taxonomy" id="184061"/>
    <lineage>
        <taxon>Eukaryota</taxon>
        <taxon>Fungi</taxon>
        <taxon>Dikarya</taxon>
        <taxon>Ascomycota</taxon>
        <taxon>Pezizomycotina</taxon>
        <taxon>Lecanoromycetes</taxon>
        <taxon>OSLEUM clade</taxon>
        <taxon>Lecanoromycetidae</taxon>
        <taxon>Lecanorales</taxon>
        <taxon>Lecanorineae</taxon>
        <taxon>Cladoniaceae</taxon>
        <taxon>Cladonia</taxon>
    </lineage>
</organism>
<feature type="signal peptide" evidence="1">
    <location>
        <begin position="1"/>
        <end position="28"/>
    </location>
</feature>
<proteinExistence type="predicted"/>
<dbReference type="AlphaFoldDB" id="A0AA39QVP1"/>